<feature type="compositionally biased region" description="Low complexity" evidence="1">
    <location>
        <begin position="838"/>
        <end position="873"/>
    </location>
</feature>
<evidence type="ECO:0000256" key="3">
    <source>
        <dbReference type="SAM" id="SignalP"/>
    </source>
</evidence>
<protein>
    <submittedName>
        <fullName evidence="6">Pesticidal crystal protein Cry22Aa</fullName>
    </submittedName>
</protein>
<reference evidence="5" key="2">
    <citation type="submission" date="2021-10" db="EMBL/GenBank/DDBJ databases">
        <authorList>
            <person name="Mesa V."/>
        </authorList>
    </citation>
    <scope>NUCLEOTIDE SEQUENCE</scope>
    <source>
        <strain evidence="5">CC3_PB</strain>
    </source>
</reference>
<keyword evidence="3" id="KW-0732">Signal</keyword>
<feature type="compositionally biased region" description="Gly residues" evidence="1">
    <location>
        <begin position="783"/>
        <end position="794"/>
    </location>
</feature>
<dbReference type="EMBL" id="UWJD01000002">
    <property type="protein sequence ID" value="VCT84964.1"/>
    <property type="molecule type" value="Genomic_DNA"/>
</dbReference>
<dbReference type="Proteomes" id="UP000789738">
    <property type="component" value="Unassembled WGS sequence"/>
</dbReference>
<dbReference type="InterPro" id="IPR013783">
    <property type="entry name" value="Ig-like_fold"/>
</dbReference>
<dbReference type="EMBL" id="CAKJVE010000004">
    <property type="protein sequence ID" value="CAG9706882.1"/>
    <property type="molecule type" value="Genomic_DNA"/>
</dbReference>
<dbReference type="Gene3D" id="2.60.40.1080">
    <property type="match status" value="1"/>
</dbReference>
<gene>
    <name evidence="5" type="ORF">CNEO_42716</name>
    <name evidence="6" type="ORF">CNEONATNEC25_02565</name>
</gene>
<dbReference type="RefSeq" id="WP_159116515.1">
    <property type="nucleotide sequence ID" value="NZ_CAKJVE010000004.1"/>
</dbReference>
<dbReference type="InterPro" id="IPR003343">
    <property type="entry name" value="Big_2"/>
</dbReference>
<feature type="compositionally biased region" description="Basic and acidic residues" evidence="1">
    <location>
        <begin position="910"/>
        <end position="929"/>
    </location>
</feature>
<keyword evidence="2" id="KW-1133">Transmembrane helix</keyword>
<evidence type="ECO:0000313" key="7">
    <source>
        <dbReference type="Proteomes" id="UP000431451"/>
    </source>
</evidence>
<feature type="region of interest" description="Disordered" evidence="1">
    <location>
        <begin position="761"/>
        <end position="929"/>
    </location>
</feature>
<evidence type="ECO:0000256" key="1">
    <source>
        <dbReference type="SAM" id="MobiDB-lite"/>
    </source>
</evidence>
<dbReference type="SUPFAM" id="SSF49373">
    <property type="entry name" value="Invasin/intimin cell-adhesion fragments"/>
    <property type="match status" value="1"/>
</dbReference>
<evidence type="ECO:0000313" key="5">
    <source>
        <dbReference type="EMBL" id="CAG9706882.1"/>
    </source>
</evidence>
<evidence type="ECO:0000256" key="2">
    <source>
        <dbReference type="SAM" id="Phobius"/>
    </source>
</evidence>
<dbReference type="Pfam" id="PF16403">
    <property type="entry name" value="Bact_surface_Ig-like"/>
    <property type="match status" value="2"/>
</dbReference>
<organism evidence="6 7">
    <name type="scientific">Clostridium neonatale</name>
    <dbReference type="NCBI Taxonomy" id="137838"/>
    <lineage>
        <taxon>Bacteria</taxon>
        <taxon>Bacillati</taxon>
        <taxon>Bacillota</taxon>
        <taxon>Clostridia</taxon>
        <taxon>Eubacteriales</taxon>
        <taxon>Clostridiaceae</taxon>
        <taxon>Clostridium</taxon>
    </lineage>
</organism>
<dbReference type="Gene3D" id="2.60.40.10">
    <property type="entry name" value="Immunoglobulins"/>
    <property type="match status" value="3"/>
</dbReference>
<keyword evidence="2" id="KW-0812">Transmembrane</keyword>
<name>A0A650MIU4_9CLOT</name>
<keyword evidence="2" id="KW-0472">Membrane</keyword>
<dbReference type="InterPro" id="IPR032179">
    <property type="entry name" value="Cry22Aa_Ig-like"/>
</dbReference>
<feature type="domain" description="BIG2" evidence="4">
    <location>
        <begin position="548"/>
        <end position="627"/>
    </location>
</feature>
<dbReference type="Proteomes" id="UP000431451">
    <property type="component" value="Unassembled WGS sequence"/>
</dbReference>
<evidence type="ECO:0000259" key="4">
    <source>
        <dbReference type="SMART" id="SM00635"/>
    </source>
</evidence>
<feature type="compositionally biased region" description="Low complexity" evidence="1">
    <location>
        <begin position="795"/>
        <end position="816"/>
    </location>
</feature>
<dbReference type="SMART" id="SM00635">
    <property type="entry name" value="BID_2"/>
    <property type="match status" value="1"/>
</dbReference>
<evidence type="ECO:0000313" key="6">
    <source>
        <dbReference type="EMBL" id="VCT84964.1"/>
    </source>
</evidence>
<dbReference type="AlphaFoldDB" id="A0A650MIU4"/>
<proteinExistence type="predicted"/>
<feature type="compositionally biased region" description="Acidic residues" evidence="1">
    <location>
        <begin position="887"/>
        <end position="909"/>
    </location>
</feature>
<sequence length="961" mass="103232">MKKIKLSAKTALVSGLVAASTAGIVYATPEILESINSDTTDNLKLVVEKVDNDTARVSIDNIKEIPRSLQFSIKLDGAELKDGENSIHDLVSKEIETIVNNNEDQSNSNEILTDYTYDKDKNTIDVLITADNSIPKNADKVDVFDIDLKSKSKGIFNLDLGEMVEGILSKNKVASKYTITPNDDVEYKYVSDANKEYVSKKVDYSKEEISMNSNPTIRSDGRSIQLIEGEKIQLTAENLGITMNDDEDKDEALSLEVKYEGNVITEFSQTIPGVYNLEAIAKDSYGETSEELIIQVGVIEEKITTEPIITRGDKELEDITLNAGDIFNPMEDVKAKDGKGNEVKVNLSVDKELNLDPETTTEYKLTYSAIDKFENKAEKTITLTVNSNKAPVILGVKDHNLMVGDSFDPREGVTVTDEDENIELQIDSNVSVNIPGEYKVSYTATDSKGKTARAQSKVVVNSNETGVNNPPEIYATDKTIKLGTTFNPLDGVTASDKEDGPITNIKVIENTVKVNEEGQYKVTYSVEDSTGAITTKTITVTVKGELNLVESITINNKFSKMYLENEKTVTVSINGDADVKDVNWSTSNSNVAEIEVIGNSAKIIARSEGKATITVSTKDGSNKSDSFTINVVDFKNDSEMPSYIKDIVDTNILLPIVGSTDGSKNSPVEFEMRNITVDKLDEFLKSISNLNPVIKDIYSKGDFTVYKLKLTQEVGLLDKLRNIRAIGLFNSNSNVDIYVEIKVNNYLSNASQLKARLNELKSDNNSGNTGGSNGSSSGNSGSSSGGNGNTGGNSGSSSGDNGSSSGNGGNSSADNGSTGGNGGSSSSGNGSIAGNDESSNSGNISTGGNNESLSGENGSGTSNGSASFNNNTGAVENTKITENSKESDDEEIADNSESENSEVADDSETSQDKETSEKLEVSENSEKVDEKNTIITVLGYGAVIVAAIISGIFFLKNKNKK</sequence>
<accession>A0A650MIU4</accession>
<feature type="chain" id="PRO_5042724638" evidence="3">
    <location>
        <begin position="28"/>
        <end position="961"/>
    </location>
</feature>
<dbReference type="InterPro" id="IPR008964">
    <property type="entry name" value="Invasin/intimin_cell_adhesion"/>
</dbReference>
<feature type="signal peptide" evidence="3">
    <location>
        <begin position="1"/>
        <end position="27"/>
    </location>
</feature>
<feature type="transmembrane region" description="Helical" evidence="2">
    <location>
        <begin position="934"/>
        <end position="955"/>
    </location>
</feature>
<reference evidence="6 7" key="1">
    <citation type="submission" date="2018-06" db="EMBL/GenBank/DDBJ databases">
        <authorList>
            <consortium name="IHU Genomes"/>
        </authorList>
    </citation>
    <scope>NUCLEOTIDE SEQUENCE [LARGE SCALE GENOMIC DNA]</scope>
    <source>
        <strain evidence="6 7">NEC25</strain>
    </source>
</reference>